<dbReference type="InterPro" id="IPR037171">
    <property type="entry name" value="NagB/RpiA_transferase-like"/>
</dbReference>
<keyword evidence="4" id="KW-0472">Membrane</keyword>
<feature type="region of interest" description="Disordered" evidence="3">
    <location>
        <begin position="389"/>
        <end position="423"/>
    </location>
</feature>
<dbReference type="CDD" id="cd15840">
    <property type="entry name" value="SNARE_Qa"/>
    <property type="match status" value="1"/>
</dbReference>
<proteinExistence type="inferred from homology"/>
<dbReference type="Pfam" id="PF01144">
    <property type="entry name" value="CoA_trans"/>
    <property type="match status" value="2"/>
</dbReference>
<dbReference type="InterPro" id="IPR006012">
    <property type="entry name" value="Syntaxin/epimorphin_CS"/>
</dbReference>
<dbReference type="PANTHER" id="PTHR13707">
    <property type="entry name" value="KETOACID-COENZYME A TRANSFERASE"/>
    <property type="match status" value="1"/>
</dbReference>
<keyword evidence="7" id="KW-1185">Reference proteome</keyword>
<gene>
    <name evidence="6" type="ORF">BaRGS_00026084</name>
</gene>
<keyword evidence="4" id="KW-1133">Transmembrane helix</keyword>
<comment type="similarity">
    <text evidence="1">Belongs to the syntaxin family.</text>
</comment>
<comment type="caution">
    <text evidence="6">The sequence shown here is derived from an EMBL/GenBank/DDBJ whole genome shotgun (WGS) entry which is preliminary data.</text>
</comment>
<dbReference type="PANTHER" id="PTHR13707:SF23">
    <property type="entry name" value="SUCCINYL-COA:3-KETOACID-COENZYME A TRANSFERASE"/>
    <property type="match status" value="1"/>
</dbReference>
<keyword evidence="4" id="KW-0812">Transmembrane</keyword>
<feature type="transmembrane region" description="Helical" evidence="4">
    <location>
        <begin position="139"/>
        <end position="158"/>
    </location>
</feature>
<dbReference type="Proteomes" id="UP001519460">
    <property type="component" value="Unassembled WGS sequence"/>
</dbReference>
<evidence type="ECO:0000256" key="3">
    <source>
        <dbReference type="SAM" id="MobiDB-lite"/>
    </source>
</evidence>
<dbReference type="Gene3D" id="3.40.1080.10">
    <property type="entry name" value="Glutaconate Coenzyme A-transferase"/>
    <property type="match status" value="3"/>
</dbReference>
<dbReference type="InterPro" id="IPR004165">
    <property type="entry name" value="CoA_trans_fam_I"/>
</dbReference>
<protein>
    <recommendedName>
        <fullName evidence="5">t-SNARE coiled-coil homology domain-containing protein</fullName>
    </recommendedName>
</protein>
<dbReference type="SUPFAM" id="SSF47661">
    <property type="entry name" value="t-snare proteins"/>
    <property type="match status" value="1"/>
</dbReference>
<evidence type="ECO:0000256" key="1">
    <source>
        <dbReference type="ARBA" id="ARBA00009063"/>
    </source>
</evidence>
<dbReference type="EMBL" id="JACVVK020000240">
    <property type="protein sequence ID" value="KAK7482675.1"/>
    <property type="molecule type" value="Genomic_DNA"/>
</dbReference>
<dbReference type="InterPro" id="IPR004164">
    <property type="entry name" value="CoA_transf_AS"/>
</dbReference>
<evidence type="ECO:0000256" key="4">
    <source>
        <dbReference type="SAM" id="Phobius"/>
    </source>
</evidence>
<dbReference type="InterPro" id="IPR000727">
    <property type="entry name" value="T_SNARE_dom"/>
</dbReference>
<dbReference type="SMART" id="SM00882">
    <property type="entry name" value="CoA_trans"/>
    <property type="match status" value="2"/>
</dbReference>
<evidence type="ECO:0000259" key="5">
    <source>
        <dbReference type="PROSITE" id="PS50192"/>
    </source>
</evidence>
<dbReference type="Gene3D" id="1.20.5.110">
    <property type="match status" value="1"/>
</dbReference>
<feature type="non-terminal residue" evidence="6">
    <location>
        <position position="1"/>
    </location>
</feature>
<reference evidence="6 7" key="1">
    <citation type="journal article" date="2023" name="Sci. Data">
        <title>Genome assembly of the Korean intertidal mud-creeper Batillaria attramentaria.</title>
        <authorList>
            <person name="Patra A.K."/>
            <person name="Ho P.T."/>
            <person name="Jun S."/>
            <person name="Lee S.J."/>
            <person name="Kim Y."/>
            <person name="Won Y.J."/>
        </authorList>
    </citation>
    <scope>NUCLEOTIDE SEQUENCE [LARGE SCALE GENOMIC DNA]</scope>
    <source>
        <strain evidence="6">Wonlab-2016</strain>
    </source>
</reference>
<dbReference type="Pfam" id="PF05739">
    <property type="entry name" value="SNARE"/>
    <property type="match status" value="1"/>
</dbReference>
<organism evidence="6 7">
    <name type="scientific">Batillaria attramentaria</name>
    <dbReference type="NCBI Taxonomy" id="370345"/>
    <lineage>
        <taxon>Eukaryota</taxon>
        <taxon>Metazoa</taxon>
        <taxon>Spiralia</taxon>
        <taxon>Lophotrochozoa</taxon>
        <taxon>Mollusca</taxon>
        <taxon>Gastropoda</taxon>
        <taxon>Caenogastropoda</taxon>
        <taxon>Sorbeoconcha</taxon>
        <taxon>Cerithioidea</taxon>
        <taxon>Batillariidae</taxon>
        <taxon>Batillaria</taxon>
    </lineage>
</organism>
<evidence type="ECO:0000256" key="2">
    <source>
        <dbReference type="SAM" id="Coils"/>
    </source>
</evidence>
<keyword evidence="2" id="KW-0175">Coiled coil</keyword>
<dbReference type="AlphaFoldDB" id="A0ABD0K5L7"/>
<feature type="coiled-coil region" evidence="2">
    <location>
        <begin position="16"/>
        <end position="78"/>
    </location>
</feature>
<evidence type="ECO:0000313" key="7">
    <source>
        <dbReference type="Proteomes" id="UP001519460"/>
    </source>
</evidence>
<name>A0ABD0K5L7_9CAEN</name>
<feature type="coiled-coil region" evidence="2">
    <location>
        <begin position="103"/>
        <end position="137"/>
    </location>
</feature>
<evidence type="ECO:0000313" key="6">
    <source>
        <dbReference type="EMBL" id="KAK7482675.1"/>
    </source>
</evidence>
<feature type="domain" description="T-SNARE coiled-coil homology" evidence="5">
    <location>
        <begin position="65"/>
        <end position="127"/>
    </location>
</feature>
<dbReference type="PROSITE" id="PS50192">
    <property type="entry name" value="T_SNARE"/>
    <property type="match status" value="1"/>
</dbReference>
<dbReference type="SMART" id="SM00397">
    <property type="entry name" value="t_SNARE"/>
    <property type="match status" value="1"/>
</dbReference>
<dbReference type="SUPFAM" id="SSF100950">
    <property type="entry name" value="NagB/RpiA/CoA transferase-like"/>
    <property type="match status" value="2"/>
</dbReference>
<sequence length="478" mass="53878">SPFYDKAAVTRYDGMIQELTQKGVRLREDIRKLEDEAEKYVNSHKNDEAYKRNFISEVQDAEETLRELEERHKDILALEKSVTDVNMLFKELNILVANQGETLDNIETHIDQVEVNIEQGKDQLRQAKESQRKARRKKFCCFGIIGVIVIIVIIIIVVSRQFGGIDYIMEEAITGDYALVKAWKADKAGNLTFRKTARNFNPPMCKAAPITIAEVEEIVEMGEIPPEDVHVQHIFVQRIIKGPKYEKRIERLKLTKEKAPDEPHDAAFYMREKIIKRAAVEFQDGMYVNLGIGMPMLASNFIRPGITVHLQSENGILGLGPFPRPGEEDADLINAGKETVTAIPGSSYFSSDESFAMIRGGHISITILEPCRCRSMRPGKLDDSWQDGEGNGWSHGSGVQSSYQGWKAQDSGRVQPPSDRQGLCGHDHYREGVFEIDREKGLILTEIAEGEIIEDIVEATGCEFSVSPDLKPMQQVEV</sequence>
<dbReference type="PROSITE" id="PS00914">
    <property type="entry name" value="SYNTAXIN"/>
    <property type="match status" value="1"/>
</dbReference>
<accession>A0ABD0K5L7</accession>
<dbReference type="PROSITE" id="PS01274">
    <property type="entry name" value="COA_TRANSF_2"/>
    <property type="match status" value="1"/>
</dbReference>
<dbReference type="InterPro" id="IPR010989">
    <property type="entry name" value="SNARE"/>
</dbReference>